<dbReference type="Proteomes" id="UP000027982">
    <property type="component" value="Chromosome"/>
</dbReference>
<dbReference type="CDD" id="cd03215">
    <property type="entry name" value="ABC_Carb_Monos_II"/>
    <property type="match status" value="1"/>
</dbReference>
<keyword evidence="8" id="KW-1278">Translocase</keyword>
<dbReference type="AlphaFoldDB" id="A0A068NMI2"/>
<dbReference type="OrthoDB" id="9771863at2"/>
<name>A0A068NMI2_FIMGI</name>
<sequence length="500" mass="53873">MTTSTPILEVRGIVKRYPGVTALGGVSLSIHSGEVVAVIGENGAGKSTLMKVLGGIVRPDEGEILHDGKPVQIDSVNRSVELGIGFIHQELNPLDNLDVAGNVFLGREPSKWGLIDYRKMHADTARLLEQLALPISVDTPLTRLSLAQRQMVEIAKALSLNARVLIMDEPTSSLTLSETARLLQVVRDLREKGVGVVYISHRLGEVTEVADRVVALKDGQNAGALARDEIDHDRMVRLMVGRDLERMTLPSYGTSGDVRLSVQGLRTNRYPSKEVSFEVRAGEIFCLAGLVGAGRSEVVQTIFGADPALNGVISIDGAPVRSGNLREAIAAGIGLVPEDRREVGLLVDWNIRENMTLPNLRDFSSKGLVQRGAEEVAAAAQSKALAVKSPSTQVRCANLSGGNQQKVVLGKWLLSKPKLLILDEPTRGVDVGAKAEIYEIMRRLTNEGVAVLMVSSDMEEVLGVSDRIGVMHEGSLSGTLTRAEATEEKIMRLAVGRNDE</sequence>
<dbReference type="PROSITE" id="PS50893">
    <property type="entry name" value="ABC_TRANSPORTER_2"/>
    <property type="match status" value="2"/>
</dbReference>
<dbReference type="GO" id="GO:0005886">
    <property type="term" value="C:plasma membrane"/>
    <property type="evidence" value="ECO:0007669"/>
    <property type="project" value="UniProtKB-SubCell"/>
</dbReference>
<keyword evidence="3" id="KW-1003">Cell membrane</keyword>
<dbReference type="eggNOG" id="COG1129">
    <property type="taxonomic scope" value="Bacteria"/>
</dbReference>
<dbReference type="STRING" id="661478.OP10G_1298"/>
<keyword evidence="2" id="KW-0813">Transport</keyword>
<evidence type="ECO:0000256" key="3">
    <source>
        <dbReference type="ARBA" id="ARBA00022475"/>
    </source>
</evidence>
<dbReference type="InterPro" id="IPR050107">
    <property type="entry name" value="ABC_carbohydrate_import_ATPase"/>
</dbReference>
<dbReference type="FunFam" id="3.40.50.300:FF:000127">
    <property type="entry name" value="Ribose import ATP-binding protein RbsA"/>
    <property type="match status" value="1"/>
</dbReference>
<dbReference type="InterPro" id="IPR003439">
    <property type="entry name" value="ABC_transporter-like_ATP-bd"/>
</dbReference>
<keyword evidence="12" id="KW-1185">Reference proteome</keyword>
<feature type="domain" description="ABC transporter" evidence="10">
    <location>
        <begin position="253"/>
        <end position="498"/>
    </location>
</feature>
<evidence type="ECO:0000313" key="12">
    <source>
        <dbReference type="Proteomes" id="UP000027982"/>
    </source>
</evidence>
<dbReference type="Gene3D" id="3.40.50.300">
    <property type="entry name" value="P-loop containing nucleotide triphosphate hydrolases"/>
    <property type="match status" value="2"/>
</dbReference>
<dbReference type="KEGG" id="fgi:OP10G_1298"/>
<keyword evidence="4" id="KW-0762">Sugar transport</keyword>
<evidence type="ECO:0000256" key="1">
    <source>
        <dbReference type="ARBA" id="ARBA00004202"/>
    </source>
</evidence>
<dbReference type="HOGENOM" id="CLU_000604_92_3_0"/>
<evidence type="ECO:0000256" key="7">
    <source>
        <dbReference type="ARBA" id="ARBA00022840"/>
    </source>
</evidence>
<reference evidence="11 12" key="1">
    <citation type="journal article" date="2014" name="PLoS ONE">
        <title>The first complete genome sequence of the class fimbriimonadia in the phylum armatimonadetes.</title>
        <authorList>
            <person name="Hu Z.Y."/>
            <person name="Wang Y.Z."/>
            <person name="Im W.T."/>
            <person name="Wang S.Y."/>
            <person name="Zhao G.P."/>
            <person name="Zheng H.J."/>
            <person name="Quan Z.X."/>
        </authorList>
    </citation>
    <scope>NUCLEOTIDE SEQUENCE [LARGE SCALE GENOMIC DNA]</scope>
    <source>
        <strain evidence="11">Gsoil 348</strain>
    </source>
</reference>
<evidence type="ECO:0000313" key="11">
    <source>
        <dbReference type="EMBL" id="AIE84666.1"/>
    </source>
</evidence>
<evidence type="ECO:0000256" key="5">
    <source>
        <dbReference type="ARBA" id="ARBA00022737"/>
    </source>
</evidence>
<accession>A0A068NMI2</accession>
<keyword evidence="6" id="KW-0547">Nucleotide-binding</keyword>
<gene>
    <name evidence="11" type="ORF">OP10G_1298</name>
</gene>
<dbReference type="GO" id="GO:0005524">
    <property type="term" value="F:ATP binding"/>
    <property type="evidence" value="ECO:0007669"/>
    <property type="project" value="UniProtKB-KW"/>
</dbReference>
<dbReference type="SMART" id="SM00382">
    <property type="entry name" value="AAA"/>
    <property type="match status" value="2"/>
</dbReference>
<dbReference type="SUPFAM" id="SSF52540">
    <property type="entry name" value="P-loop containing nucleoside triphosphate hydrolases"/>
    <property type="match status" value="2"/>
</dbReference>
<evidence type="ECO:0000256" key="6">
    <source>
        <dbReference type="ARBA" id="ARBA00022741"/>
    </source>
</evidence>
<evidence type="ECO:0000256" key="9">
    <source>
        <dbReference type="ARBA" id="ARBA00023136"/>
    </source>
</evidence>
<evidence type="ECO:0000256" key="4">
    <source>
        <dbReference type="ARBA" id="ARBA00022597"/>
    </source>
</evidence>
<dbReference type="PROSITE" id="PS00211">
    <property type="entry name" value="ABC_TRANSPORTER_1"/>
    <property type="match status" value="1"/>
</dbReference>
<comment type="subcellular location">
    <subcellularLocation>
        <location evidence="1">Cell membrane</location>
        <topology evidence="1">Peripheral membrane protein</topology>
    </subcellularLocation>
</comment>
<keyword evidence="7 11" id="KW-0067">ATP-binding</keyword>
<protein>
    <submittedName>
        <fullName evidence="11">Sugar ABC transporter ATP-binding protein</fullName>
    </submittedName>
</protein>
<evidence type="ECO:0000256" key="8">
    <source>
        <dbReference type="ARBA" id="ARBA00022967"/>
    </source>
</evidence>
<dbReference type="Pfam" id="PF00005">
    <property type="entry name" value="ABC_tran"/>
    <property type="match status" value="2"/>
</dbReference>
<dbReference type="RefSeq" id="WP_025226713.1">
    <property type="nucleotide sequence ID" value="NZ_CP007139.1"/>
</dbReference>
<dbReference type="InterPro" id="IPR017871">
    <property type="entry name" value="ABC_transporter-like_CS"/>
</dbReference>
<keyword evidence="9" id="KW-0472">Membrane</keyword>
<evidence type="ECO:0000259" key="10">
    <source>
        <dbReference type="PROSITE" id="PS50893"/>
    </source>
</evidence>
<dbReference type="GO" id="GO:0016887">
    <property type="term" value="F:ATP hydrolysis activity"/>
    <property type="evidence" value="ECO:0007669"/>
    <property type="project" value="InterPro"/>
</dbReference>
<dbReference type="PANTHER" id="PTHR43790">
    <property type="entry name" value="CARBOHYDRATE TRANSPORT ATP-BINDING PROTEIN MG119-RELATED"/>
    <property type="match status" value="1"/>
</dbReference>
<dbReference type="InterPro" id="IPR027417">
    <property type="entry name" value="P-loop_NTPase"/>
</dbReference>
<dbReference type="EMBL" id="CP007139">
    <property type="protein sequence ID" value="AIE84666.1"/>
    <property type="molecule type" value="Genomic_DNA"/>
</dbReference>
<dbReference type="PANTHER" id="PTHR43790:SF3">
    <property type="entry name" value="D-ALLOSE IMPORT ATP-BINDING PROTEIN ALSA-RELATED"/>
    <property type="match status" value="1"/>
</dbReference>
<evidence type="ECO:0000256" key="2">
    <source>
        <dbReference type="ARBA" id="ARBA00022448"/>
    </source>
</evidence>
<proteinExistence type="predicted"/>
<feature type="domain" description="ABC transporter" evidence="10">
    <location>
        <begin position="8"/>
        <end position="243"/>
    </location>
</feature>
<keyword evidence="5" id="KW-0677">Repeat</keyword>
<organism evidence="11 12">
    <name type="scientific">Fimbriimonas ginsengisoli Gsoil 348</name>
    <dbReference type="NCBI Taxonomy" id="661478"/>
    <lineage>
        <taxon>Bacteria</taxon>
        <taxon>Bacillati</taxon>
        <taxon>Armatimonadota</taxon>
        <taxon>Fimbriimonadia</taxon>
        <taxon>Fimbriimonadales</taxon>
        <taxon>Fimbriimonadaceae</taxon>
        <taxon>Fimbriimonas</taxon>
    </lineage>
</organism>
<dbReference type="InterPro" id="IPR003593">
    <property type="entry name" value="AAA+_ATPase"/>
</dbReference>
<dbReference type="CDD" id="cd03216">
    <property type="entry name" value="ABC_Carb_Monos_I"/>
    <property type="match status" value="1"/>
</dbReference>